<proteinExistence type="predicted"/>
<organism evidence="2">
    <name type="scientific">marine sediment metagenome</name>
    <dbReference type="NCBI Taxonomy" id="412755"/>
    <lineage>
        <taxon>unclassified sequences</taxon>
        <taxon>metagenomes</taxon>
        <taxon>ecological metagenomes</taxon>
    </lineage>
</organism>
<evidence type="ECO:0000256" key="1">
    <source>
        <dbReference type="SAM" id="MobiDB-lite"/>
    </source>
</evidence>
<reference evidence="2" key="1">
    <citation type="journal article" date="2015" name="Nature">
        <title>Complex archaea that bridge the gap between prokaryotes and eukaryotes.</title>
        <authorList>
            <person name="Spang A."/>
            <person name="Saw J.H."/>
            <person name="Jorgensen S.L."/>
            <person name="Zaremba-Niedzwiedzka K."/>
            <person name="Martijn J."/>
            <person name="Lind A.E."/>
            <person name="van Eijk R."/>
            <person name="Schleper C."/>
            <person name="Guy L."/>
            <person name="Ettema T.J."/>
        </authorList>
    </citation>
    <scope>NUCLEOTIDE SEQUENCE</scope>
</reference>
<dbReference type="AlphaFoldDB" id="A0A0F9P6C0"/>
<feature type="compositionally biased region" description="Low complexity" evidence="1">
    <location>
        <begin position="80"/>
        <end position="92"/>
    </location>
</feature>
<evidence type="ECO:0000313" key="2">
    <source>
        <dbReference type="EMBL" id="KKN27405.1"/>
    </source>
</evidence>
<dbReference type="EMBL" id="LAZR01002639">
    <property type="protein sequence ID" value="KKN27405.1"/>
    <property type="molecule type" value="Genomic_DNA"/>
</dbReference>
<comment type="caution">
    <text evidence="2">The sequence shown here is derived from an EMBL/GenBank/DDBJ whole genome shotgun (WGS) entry which is preliminary data.</text>
</comment>
<feature type="region of interest" description="Disordered" evidence="1">
    <location>
        <begin position="330"/>
        <end position="376"/>
    </location>
</feature>
<name>A0A0F9P6C0_9ZZZZ</name>
<protein>
    <submittedName>
        <fullName evidence="2">Uncharacterized protein</fullName>
    </submittedName>
</protein>
<sequence>MRKAMEYQEQATETTEAEHAEPLKDANVAVEDVKLVNTVQERLDNLREITKEETTVSDEGGDDSTSEVTDDSDAQESDQTESQTGSTESTSEAEVKTDEIPDSYMRAAIHHGLSKENVDDMVKTNPESAMKLLESCYLSVNNASREWSELGRAKIEAERAKTTQVVTETVEQGDPTIAAKVAALRKEYPDDPLIEVIITDLEKKPKPVPQPAQQVQQQHSYETATARANVAGNLAIDQRVNAFFSADIMSPYEKFYGKLELGQIPEDLTNGQQLNRLTVLQEGEFIMAGHNSRGQKIEVEQALEKAHFIVTEPIRKQVIRDGIKATATKRKNSMTLRPSESKRTGDSLNTGSSKPRNRSELELAVQQKLDATFPKH</sequence>
<feature type="region of interest" description="Disordered" evidence="1">
    <location>
        <begin position="1"/>
        <end position="98"/>
    </location>
</feature>
<accession>A0A0F9P6C0</accession>
<feature type="compositionally biased region" description="Basic and acidic residues" evidence="1">
    <location>
        <begin position="41"/>
        <end position="54"/>
    </location>
</feature>
<feature type="compositionally biased region" description="Acidic residues" evidence="1">
    <location>
        <begin position="55"/>
        <end position="79"/>
    </location>
</feature>
<gene>
    <name evidence="2" type="ORF">LCGC14_0864870</name>
</gene>